<evidence type="ECO:0000313" key="4">
    <source>
        <dbReference type="Proteomes" id="UP000608662"/>
    </source>
</evidence>
<gene>
    <name evidence="3" type="ORF">GOC74_11615</name>
</gene>
<sequence length="354" mass="38204">MTDIEDVRLGFVGLGNIAHLHADQVLDVGGTVAAGTDIDEEARDAFAAAYDADVYEDEDAMYEHVDAVVVSTPNTFHEEYVTSALEAGLSVLVEKPLAHSLESAERIADVAADADGFCMVGFHNRFRGPVQVLDQYRQDGELGDVSHVEANYIRRRGVPGRGSWFTRKEVSGGGAVIDIGTHAIDVALYLMGFPEIEEVSAQTRAQFGPDDDYTYLNMWGYDEGAGGFDVDDSATAFVRCANGKTISLEVAWASNRYPSQELVVRGDGGGAHLDMADDSLTVLDTADDGAAHHRDTEIETADQEAHGLEQEYFLEHVASGDTPAMNTVEEGLTVQRVMDAIYRSSEAGEAVSVE</sequence>
<feature type="domain" description="Gfo/Idh/MocA-like oxidoreductase N-terminal" evidence="1">
    <location>
        <begin position="8"/>
        <end position="122"/>
    </location>
</feature>
<feature type="domain" description="GFO/IDH/MocA-like oxidoreductase" evidence="2">
    <location>
        <begin position="133"/>
        <end position="270"/>
    </location>
</feature>
<dbReference type="AlphaFoldDB" id="A0A847TX17"/>
<dbReference type="RefSeq" id="WP_170094253.1">
    <property type="nucleotide sequence ID" value="NZ_WOYG01000001.1"/>
</dbReference>
<dbReference type="Pfam" id="PF01408">
    <property type="entry name" value="GFO_IDH_MocA"/>
    <property type="match status" value="1"/>
</dbReference>
<dbReference type="InterPro" id="IPR036291">
    <property type="entry name" value="NAD(P)-bd_dom_sf"/>
</dbReference>
<dbReference type="Gene3D" id="3.30.360.10">
    <property type="entry name" value="Dihydrodipicolinate Reductase, domain 2"/>
    <property type="match status" value="1"/>
</dbReference>
<evidence type="ECO:0000259" key="1">
    <source>
        <dbReference type="Pfam" id="PF01408"/>
    </source>
</evidence>
<dbReference type="Pfam" id="PF22725">
    <property type="entry name" value="GFO_IDH_MocA_C3"/>
    <property type="match status" value="1"/>
</dbReference>
<dbReference type="InterPro" id="IPR055170">
    <property type="entry name" value="GFO_IDH_MocA-like_dom"/>
</dbReference>
<dbReference type="Gene3D" id="3.40.50.720">
    <property type="entry name" value="NAD(P)-binding Rossmann-like Domain"/>
    <property type="match status" value="1"/>
</dbReference>
<dbReference type="PANTHER" id="PTHR43377:SF1">
    <property type="entry name" value="BILIVERDIN REDUCTASE A"/>
    <property type="match status" value="1"/>
</dbReference>
<dbReference type="InterPro" id="IPR051450">
    <property type="entry name" value="Gfo/Idh/MocA_Oxidoreductases"/>
</dbReference>
<name>A0A847TX17_9EURY</name>
<accession>A0A847TX17</accession>
<organism evidence="3 4">
    <name type="scientific">Halomicrobium mukohataei</name>
    <dbReference type="NCBI Taxonomy" id="57705"/>
    <lineage>
        <taxon>Archaea</taxon>
        <taxon>Methanobacteriati</taxon>
        <taxon>Methanobacteriota</taxon>
        <taxon>Stenosarchaea group</taxon>
        <taxon>Halobacteria</taxon>
        <taxon>Halobacteriales</taxon>
        <taxon>Haloarculaceae</taxon>
        <taxon>Halomicrobium</taxon>
    </lineage>
</organism>
<reference evidence="3" key="1">
    <citation type="submission" date="2019-12" db="EMBL/GenBank/DDBJ databases">
        <title>Whole-genome sequence of Halomicrobium mukohataei pws1.</title>
        <authorList>
            <person name="Verma D.K."/>
            <person name="Gopal K."/>
            <person name="Prasad E.S."/>
        </authorList>
    </citation>
    <scope>NUCLEOTIDE SEQUENCE</scope>
    <source>
        <strain evidence="3">Pws1</strain>
    </source>
</reference>
<dbReference type="SUPFAM" id="SSF55347">
    <property type="entry name" value="Glyceraldehyde-3-phosphate dehydrogenase-like, C-terminal domain"/>
    <property type="match status" value="1"/>
</dbReference>
<dbReference type="Proteomes" id="UP000608662">
    <property type="component" value="Unassembled WGS sequence"/>
</dbReference>
<dbReference type="GO" id="GO:0000166">
    <property type="term" value="F:nucleotide binding"/>
    <property type="evidence" value="ECO:0007669"/>
    <property type="project" value="InterPro"/>
</dbReference>
<dbReference type="SUPFAM" id="SSF51735">
    <property type="entry name" value="NAD(P)-binding Rossmann-fold domains"/>
    <property type="match status" value="1"/>
</dbReference>
<dbReference type="OrthoDB" id="226094at2157"/>
<evidence type="ECO:0000313" key="3">
    <source>
        <dbReference type="EMBL" id="NLV10572.1"/>
    </source>
</evidence>
<dbReference type="EMBL" id="WOYG01000001">
    <property type="protein sequence ID" value="NLV10572.1"/>
    <property type="molecule type" value="Genomic_DNA"/>
</dbReference>
<protein>
    <submittedName>
        <fullName evidence="3">Gfo/Idh/MocA family oxidoreductase</fullName>
    </submittedName>
</protein>
<proteinExistence type="predicted"/>
<comment type="caution">
    <text evidence="3">The sequence shown here is derived from an EMBL/GenBank/DDBJ whole genome shotgun (WGS) entry which is preliminary data.</text>
</comment>
<dbReference type="InterPro" id="IPR000683">
    <property type="entry name" value="Gfo/Idh/MocA-like_OxRdtase_N"/>
</dbReference>
<dbReference type="PANTHER" id="PTHR43377">
    <property type="entry name" value="BILIVERDIN REDUCTASE A"/>
    <property type="match status" value="1"/>
</dbReference>
<evidence type="ECO:0000259" key="2">
    <source>
        <dbReference type="Pfam" id="PF22725"/>
    </source>
</evidence>